<evidence type="ECO:0000259" key="3">
    <source>
        <dbReference type="Pfam" id="PF05199"/>
    </source>
</evidence>
<dbReference type="GO" id="GO:0016614">
    <property type="term" value="F:oxidoreductase activity, acting on CH-OH group of donors"/>
    <property type="evidence" value="ECO:0007669"/>
    <property type="project" value="InterPro"/>
</dbReference>
<name>A0A1G7DCH7_9RHOB</name>
<dbReference type="PANTHER" id="PTHR11552">
    <property type="entry name" value="GLUCOSE-METHANOL-CHOLINE GMC OXIDOREDUCTASE"/>
    <property type="match status" value="1"/>
</dbReference>
<gene>
    <name evidence="4" type="ORF">SAMN04488105_104132</name>
</gene>
<dbReference type="Proteomes" id="UP000198994">
    <property type="component" value="Unassembled WGS sequence"/>
</dbReference>
<dbReference type="AlphaFoldDB" id="A0A1G7DCH7"/>
<dbReference type="PANTHER" id="PTHR11552:SF147">
    <property type="entry name" value="CHOLINE DEHYDROGENASE, MITOCHONDRIAL"/>
    <property type="match status" value="1"/>
</dbReference>
<reference evidence="5" key="1">
    <citation type="submission" date="2016-10" db="EMBL/GenBank/DDBJ databases">
        <authorList>
            <person name="Varghese N."/>
            <person name="Submissions S."/>
        </authorList>
    </citation>
    <scope>NUCLEOTIDE SEQUENCE [LARGE SCALE GENOMIC DNA]</scope>
    <source>
        <strain evidence="5">DSM 10146</strain>
    </source>
</reference>
<dbReference type="InterPro" id="IPR007867">
    <property type="entry name" value="GMC_OxRtase_C"/>
</dbReference>
<dbReference type="SUPFAM" id="SSF54373">
    <property type="entry name" value="FAD-linked reductases, C-terminal domain"/>
    <property type="match status" value="1"/>
</dbReference>
<organism evidence="4 5">
    <name type="scientific">Salipiger thiooxidans</name>
    <dbReference type="NCBI Taxonomy" id="282683"/>
    <lineage>
        <taxon>Bacteria</taxon>
        <taxon>Pseudomonadati</taxon>
        <taxon>Pseudomonadota</taxon>
        <taxon>Alphaproteobacteria</taxon>
        <taxon>Rhodobacterales</taxon>
        <taxon>Roseobacteraceae</taxon>
        <taxon>Salipiger</taxon>
    </lineage>
</organism>
<dbReference type="GO" id="GO:0050660">
    <property type="term" value="F:flavin adenine dinucleotide binding"/>
    <property type="evidence" value="ECO:0007669"/>
    <property type="project" value="InterPro"/>
</dbReference>
<dbReference type="InterPro" id="IPR036188">
    <property type="entry name" value="FAD/NAD-bd_sf"/>
</dbReference>
<evidence type="ECO:0000313" key="5">
    <source>
        <dbReference type="Proteomes" id="UP000198994"/>
    </source>
</evidence>
<sequence length="170" mass="17359">MLAFDGATAEDRGHGFAIDVTQPQPESRGRLNIGSNDPREAPLIDPNSLAAGTDRIALRDGLRMLRALCRQPGLARVAGTELLPGPAAASDADLDRFARRTTDSIYHPLGTATMGRDALAVVDPATMGGHGISGLSVADASVMPRIVGGNTSAAPILIGALGAGKIDAAL</sequence>
<dbReference type="EMBL" id="FNAV01000004">
    <property type="protein sequence ID" value="SDE49179.1"/>
    <property type="molecule type" value="Genomic_DNA"/>
</dbReference>
<protein>
    <submittedName>
        <fullName evidence="4">GMC oxidoreductase</fullName>
    </submittedName>
</protein>
<keyword evidence="5" id="KW-1185">Reference proteome</keyword>
<dbReference type="InterPro" id="IPR012132">
    <property type="entry name" value="GMC_OxRdtase"/>
</dbReference>
<accession>A0A1G7DCH7</accession>
<comment type="similarity">
    <text evidence="1">Belongs to the GMC oxidoreductase family.</text>
</comment>
<dbReference type="Pfam" id="PF05199">
    <property type="entry name" value="GMC_oxred_C"/>
    <property type="match status" value="1"/>
</dbReference>
<dbReference type="STRING" id="282683.SAMN04488105_104132"/>
<evidence type="ECO:0000256" key="1">
    <source>
        <dbReference type="ARBA" id="ARBA00010790"/>
    </source>
</evidence>
<dbReference type="SUPFAM" id="SSF51905">
    <property type="entry name" value="FAD/NAD(P)-binding domain"/>
    <property type="match status" value="1"/>
</dbReference>
<dbReference type="Gene3D" id="3.30.410.40">
    <property type="match status" value="1"/>
</dbReference>
<evidence type="ECO:0000256" key="2">
    <source>
        <dbReference type="SAM" id="MobiDB-lite"/>
    </source>
</evidence>
<feature type="region of interest" description="Disordered" evidence="2">
    <location>
        <begin position="1"/>
        <end position="47"/>
    </location>
</feature>
<evidence type="ECO:0000313" key="4">
    <source>
        <dbReference type="EMBL" id="SDE49179.1"/>
    </source>
</evidence>
<feature type="domain" description="Glucose-methanol-choline oxidoreductase C-terminal" evidence="3">
    <location>
        <begin position="25"/>
        <end position="158"/>
    </location>
</feature>
<proteinExistence type="inferred from homology"/>
<dbReference type="Gene3D" id="3.50.50.60">
    <property type="entry name" value="FAD/NAD(P)-binding domain"/>
    <property type="match status" value="1"/>
</dbReference>
<dbReference type="RefSeq" id="WP_242661643.1">
    <property type="nucleotide sequence ID" value="NZ_FNAV01000004.1"/>
</dbReference>